<reference evidence="2 3" key="1">
    <citation type="submission" date="2020-10" db="EMBL/GenBank/DDBJ databases">
        <title>Haloactinobacterium sp. RN3S43, a bacterium isolated from saline soil.</title>
        <authorList>
            <person name="Sun J.-Q."/>
        </authorList>
    </citation>
    <scope>NUCLEOTIDE SEQUENCE [LARGE SCALE GENOMIC DNA]</scope>
    <source>
        <strain evidence="2 3">RN3S43</strain>
    </source>
</reference>
<protein>
    <submittedName>
        <fullName evidence="2">DUF3027 domain-containing protein</fullName>
    </submittedName>
</protein>
<feature type="compositionally biased region" description="Low complexity" evidence="1">
    <location>
        <begin position="283"/>
        <end position="308"/>
    </location>
</feature>
<dbReference type="InterPro" id="IPR021391">
    <property type="entry name" value="DUF3027"/>
</dbReference>
<dbReference type="Pfam" id="PF11228">
    <property type="entry name" value="DUF3027"/>
    <property type="match status" value="1"/>
</dbReference>
<proteinExistence type="predicted"/>
<evidence type="ECO:0000313" key="3">
    <source>
        <dbReference type="Proteomes" id="UP000593758"/>
    </source>
</evidence>
<accession>A0A7M1SVA4</accession>
<feature type="region of interest" description="Disordered" evidence="1">
    <location>
        <begin position="257"/>
        <end position="308"/>
    </location>
</feature>
<organism evidence="2 3">
    <name type="scientific">Ruania alkalisoli</name>
    <dbReference type="NCBI Taxonomy" id="2779775"/>
    <lineage>
        <taxon>Bacteria</taxon>
        <taxon>Bacillati</taxon>
        <taxon>Actinomycetota</taxon>
        <taxon>Actinomycetes</taxon>
        <taxon>Micrococcales</taxon>
        <taxon>Ruaniaceae</taxon>
        <taxon>Ruania</taxon>
    </lineage>
</organism>
<dbReference type="KEGG" id="halt:IM660_04195"/>
<dbReference type="RefSeq" id="WP_193498158.1">
    <property type="nucleotide sequence ID" value="NZ_CP063169.1"/>
</dbReference>
<name>A0A7M1SVA4_9MICO</name>
<gene>
    <name evidence="2" type="ORF">IM660_04195</name>
</gene>
<dbReference type="Proteomes" id="UP000593758">
    <property type="component" value="Chromosome"/>
</dbReference>
<dbReference type="AlphaFoldDB" id="A0A7M1SVA4"/>
<evidence type="ECO:0000256" key="1">
    <source>
        <dbReference type="SAM" id="MobiDB-lite"/>
    </source>
</evidence>
<evidence type="ECO:0000313" key="2">
    <source>
        <dbReference type="EMBL" id="QOR71499.1"/>
    </source>
</evidence>
<dbReference type="EMBL" id="CP063169">
    <property type="protein sequence ID" value="QOR71499.1"/>
    <property type="molecule type" value="Genomic_DNA"/>
</dbReference>
<sequence length="308" mass="32336">MSTVTFTGKAPSSRRSTKDAVLEGAVEVAREALSSTTDGVGEHLGFELESERLGIHWFAATMPGYLGWRWYVSVSRAPRSRTATVCESGLLPGDGSLLAPAWLPWSERLAPGDLGPTDRLPHVADDERLERGYVATGEPELDRLAIVELGLGRDRVMNAKALDAAATRWYHGSQGPESSGARVAGKSCAACGFVVPLAGSLGQLFGVCANEWSPDDGKVVSLDHGCGAHSETDVTPQGHEWSQSDLVVNEHGIDVVESTDVSGATPEPEAAPEPEASQESGGAQESEATQETEAAQEIADETASPSGS</sequence>
<keyword evidence="3" id="KW-1185">Reference proteome</keyword>